<dbReference type="InterPro" id="IPR047002">
    <property type="entry name" value="Tcp10_C_sf"/>
</dbReference>
<feature type="compositionally biased region" description="Basic residues" evidence="1">
    <location>
        <begin position="1915"/>
        <end position="1929"/>
    </location>
</feature>
<dbReference type="Pfam" id="PF25547">
    <property type="entry name" value="WXG100_2"/>
    <property type="match status" value="1"/>
</dbReference>
<feature type="compositionally biased region" description="Low complexity" evidence="1">
    <location>
        <begin position="1637"/>
        <end position="1652"/>
    </location>
</feature>
<feature type="compositionally biased region" description="Polar residues" evidence="1">
    <location>
        <begin position="943"/>
        <end position="957"/>
    </location>
</feature>
<feature type="compositionally biased region" description="Gly residues" evidence="1">
    <location>
        <begin position="1676"/>
        <end position="1691"/>
    </location>
</feature>
<evidence type="ECO:0000313" key="4">
    <source>
        <dbReference type="Proteomes" id="UP000006304"/>
    </source>
</evidence>
<feature type="compositionally biased region" description="Low complexity" evidence="1">
    <location>
        <begin position="1873"/>
        <end position="1891"/>
    </location>
</feature>
<feature type="compositionally biased region" description="Polar residues" evidence="1">
    <location>
        <begin position="1609"/>
        <end position="1620"/>
    </location>
</feature>
<feature type="compositionally biased region" description="Polar residues" evidence="1">
    <location>
        <begin position="1349"/>
        <end position="1360"/>
    </location>
</feature>
<feature type="region of interest" description="Disordered" evidence="1">
    <location>
        <begin position="1209"/>
        <end position="1278"/>
    </location>
</feature>
<organism evidence="3 4">
    <name type="scientific">Nocardia brasiliensis (strain ATCC 700358 / HUJEG-1)</name>
    <dbReference type="NCBI Taxonomy" id="1133849"/>
    <lineage>
        <taxon>Bacteria</taxon>
        <taxon>Bacillati</taxon>
        <taxon>Actinomycetota</taxon>
        <taxon>Actinomycetes</taxon>
        <taxon>Mycobacteriales</taxon>
        <taxon>Nocardiaceae</taxon>
        <taxon>Nocardia</taxon>
    </lineage>
</organism>
<dbReference type="InterPro" id="IPR057746">
    <property type="entry name" value="CpnT-like_N"/>
</dbReference>
<feature type="compositionally biased region" description="Low complexity" evidence="1">
    <location>
        <begin position="703"/>
        <end position="719"/>
    </location>
</feature>
<feature type="compositionally biased region" description="Basic and acidic residues" evidence="1">
    <location>
        <begin position="959"/>
        <end position="975"/>
    </location>
</feature>
<feature type="compositionally biased region" description="Polar residues" evidence="1">
    <location>
        <begin position="1728"/>
        <end position="1737"/>
    </location>
</feature>
<evidence type="ECO:0000259" key="2">
    <source>
        <dbReference type="Pfam" id="PF25547"/>
    </source>
</evidence>
<feature type="compositionally biased region" description="Polar residues" evidence="1">
    <location>
        <begin position="732"/>
        <end position="748"/>
    </location>
</feature>
<gene>
    <name evidence="3" type="ORF">O3I_020280</name>
</gene>
<evidence type="ECO:0000256" key="1">
    <source>
        <dbReference type="SAM" id="MobiDB-lite"/>
    </source>
</evidence>
<feature type="compositionally biased region" description="Basic and acidic residues" evidence="1">
    <location>
        <begin position="828"/>
        <end position="858"/>
    </location>
</feature>
<dbReference type="Gene3D" id="2.60.450.20">
    <property type="match status" value="3"/>
</dbReference>
<dbReference type="Proteomes" id="UP000006304">
    <property type="component" value="Chromosome"/>
</dbReference>
<feature type="compositionally biased region" description="Polar residues" evidence="1">
    <location>
        <begin position="1797"/>
        <end position="1810"/>
    </location>
</feature>
<dbReference type="HOGENOM" id="CLU_234228_0_0_11"/>
<feature type="compositionally biased region" description="Gly residues" evidence="1">
    <location>
        <begin position="1517"/>
        <end position="1539"/>
    </location>
</feature>
<feature type="compositionally biased region" description="Polar residues" evidence="1">
    <location>
        <begin position="1751"/>
        <end position="1768"/>
    </location>
</feature>
<protein>
    <recommendedName>
        <fullName evidence="2">Outer membrane channel protein CpnT-like N-terminal domain-containing protein</fullName>
    </recommendedName>
</protein>
<feature type="compositionally biased region" description="Polar residues" evidence="1">
    <location>
        <begin position="1695"/>
        <end position="1719"/>
    </location>
</feature>
<feature type="compositionally biased region" description="Low complexity" evidence="1">
    <location>
        <begin position="1970"/>
        <end position="1983"/>
    </location>
</feature>
<feature type="compositionally biased region" description="Low complexity" evidence="1">
    <location>
        <begin position="481"/>
        <end position="522"/>
    </location>
</feature>
<feature type="compositionally biased region" description="Basic and acidic residues" evidence="1">
    <location>
        <begin position="1835"/>
        <end position="1853"/>
    </location>
</feature>
<reference evidence="3 4" key="1">
    <citation type="journal article" date="2012" name="J. Bacteriol.">
        <title>Complete genome sequence of Nocardia brasiliensis HUJEG-1.</title>
        <authorList>
            <person name="Vera-Cabrera L."/>
            <person name="Ortiz-Lopez R."/>
            <person name="Elizondo-Gonzalez R."/>
            <person name="Perez-Maya A.A."/>
            <person name="Ocampo-Candiani J."/>
        </authorList>
    </citation>
    <scope>NUCLEOTIDE SEQUENCE [LARGE SCALE GENOMIC DNA]</scope>
    <source>
        <strain evidence="4">ATCC 700358</strain>
    </source>
</reference>
<keyword evidence="4" id="KW-1185">Reference proteome</keyword>
<proteinExistence type="predicted"/>
<feature type="region of interest" description="Disordered" evidence="1">
    <location>
        <begin position="1349"/>
        <end position="1983"/>
    </location>
</feature>
<dbReference type="RefSeq" id="WP_014984870.1">
    <property type="nucleotide sequence ID" value="NC_018681.1"/>
</dbReference>
<feature type="compositionally biased region" description="Low complexity" evidence="1">
    <location>
        <begin position="1564"/>
        <end position="1580"/>
    </location>
</feature>
<feature type="compositionally biased region" description="Low complexity" evidence="1">
    <location>
        <begin position="575"/>
        <end position="619"/>
    </location>
</feature>
<feature type="region of interest" description="Disordered" evidence="1">
    <location>
        <begin position="1003"/>
        <end position="1022"/>
    </location>
</feature>
<feature type="domain" description="Outer membrane channel protein CpnT-like N-terminal" evidence="2">
    <location>
        <begin position="11"/>
        <end position="149"/>
    </location>
</feature>
<feature type="compositionally biased region" description="Basic and acidic residues" evidence="1">
    <location>
        <begin position="1361"/>
        <end position="1371"/>
    </location>
</feature>
<dbReference type="STRING" id="1133849.O3I_020280"/>
<feature type="compositionally biased region" description="Low complexity" evidence="1">
    <location>
        <begin position="1899"/>
        <end position="1913"/>
    </location>
</feature>
<dbReference type="AlphaFoldDB" id="K0EYQ7"/>
<feature type="region of interest" description="Disordered" evidence="1">
    <location>
        <begin position="1063"/>
        <end position="1083"/>
    </location>
</feature>
<feature type="region of interest" description="Disordered" evidence="1">
    <location>
        <begin position="324"/>
        <end position="989"/>
    </location>
</feature>
<sequence length="1983" mass="202850">MSLYLPPELSWLGWIAGGTWPEGDEDKVWAVSDAYKDAATALRTVIPDIEDAKRTAVAAYPEGAGGEKIAAMFDQMLVGDQSMESLAKFMDQISDATFDFGTQIEAAKLTTIISLIALVIEIAWAWRFPPTAPIEEAAAQVATQTALRRVRTQLQNRILAKVLSVFGEKFAGLSKNWILKILEAMLISGGIDAAVQLGQMAAGHRKHFGWEQFGAAVVSGGAGAPFGRIAANGINKYTIKFAGDKIGNPWVRGLNGAVVGIGSGTVEYGFGSIGAAVVTGDWAGTLGNPAGWVGGAARGGITGGFKGFVGINRLDNRSFEIDWKSPGGAGHVPGRDGSSFDPGRFENNGVRDGFGGDGTSSQPRPGGNGSRYDEPPATFPAGSSDSRTGGPLDPSPDGDLRRDSNGNSWTNGQGYPANTHNGSQPGGFGDSGRNGSTSSGNGSQGGRNGDGQSSGSSTNRSFGSGDGRGAFPASSTPLLHNGNSSVSNGSSPSGSSSSGSLSGDSRNSSVIGPPSERSVGSSGNSGGGQFGARPVLGGDGSSQWQRLPSEDGSRSSSGASSQTGSVSGQPPRPPASVSDVSSVGSGQPPRSSAVSDVSSVGSGQSPRSSAVSDVSSVGSGQPPRPPASVSDVSSVGSGQSPRSSAVSDVSSTGSGQPPRSAAGSEASSSGTGQPPRSSVAAEAGSTNTPPRSPVAAESGSGGSSQSPRSSAGSETSSGSDQPPRRTVGVNPEGQQHRSPASEPNSNIPKQPRPALPHPGPGDQSPPVRRGPEPNVSAGVSPRSHDADSSASGSAQRPGERPTPAPEGDRPTPRPSVRPDQLSDPGGPRGHDTDVPDARGDRVFEGDGEHPNWVREGNEVRITSPDGTEHRVDAQGNIVIGRPDDPTLVKIGPDNSVEFVPNNGNRTVAEPGPRSDAPKGPSRSEFGFGRGDGTQHTVLPDGSVRTTAPDGSTTTVNRDGSAEFRSPWDDRTRIDPDGTSVQTRPDGPTVVTKPDDTVYVVPNDQAGRERDGDGNVVVTSPDGTRHVIGEDGSILVGRPDDPQLMKIGAEYGIVFVGPDGTGPADRTGGKAGERGGIQSPTFTRPDQVSHTLFEDGSVRTKSPDGWTTTVKPDGTTEFLSPTGEKTVYKVDGTVVESGPGRPTVITGPDGTKQTVEPNGAVTVELPDNTKHVVFDGRDVQGGGRTEHPDGTVLHYDQNDTLNIGLRDRLGGFDQDGPRKQGTIQMDRPDGTGFESSPKGTKVFDSDGTVYERGPRGSVRVTAPNGQTESRPLNEPIELSNGAQLERTPQGLRVVHEDGSVSEIGPRGVRFTDGDGTVRGIRRDGTAFVDGTEVCEIRGDGAVRVTENQTAWGSRPDGTTWTVDDKNKVHVADPDGTVASPADPPSGYVQGQDLTAKPRPPRITENDPMPDPYNAPTAPDTEDWIPQEYKDELKYKGMQVPPDDLPWDSAQQFYWGSPDQDYWGPSDEYYWGPQDRNESGPPNTEVQGPSGADGAVNPGPGEHVRSSGPGRNDDRRQSGDGGGSGDVGGSSGGSGDGGGSNTDGPRDSGDGEVSGDGGADRDSSGDDQTPPEEQQPPQLDPEMLSRMLQNLHGADGMLPPGGEGSLGPSEQTGSGEETTGQDGPSPDFWRLGSGTGMQSPFGGSQGDSGSPSAGGANGPVRPDPSALRAALDRLNGAVTGGTGAGTGGAGTDGTGQQRGANQSGYSNRPGTGNNSGQQHDSTGADRTGASERSGTTDGGKTSDRTGAQHGSDRQQPGDSRNTGGESNSNAPGKHSGVGDNADASGADNRSTTKDGADSSGRTGSGDQSNTPGSGERSGAHGTDAGGARNSDQTSGPEHSKIPEQHGDSASERDGTHGTTPLRPPASPLQDGHAQSGSSSPTGTPASPGMASPGMTPPGATPPGSASSGNAAGSPPKQSRRPRKKDKQRKAPKPFLLPSPFEAPEQRAGPDETADVPFTLGASAAVTEPVIDTRTTTKTTRSTTDG</sequence>
<feature type="compositionally biased region" description="Low complexity" evidence="1">
    <location>
        <begin position="450"/>
        <end position="463"/>
    </location>
</feature>
<dbReference type="eggNOG" id="COG5295">
    <property type="taxonomic scope" value="Bacteria"/>
</dbReference>
<feature type="compositionally biased region" description="Low complexity" evidence="1">
    <location>
        <begin position="627"/>
        <end position="672"/>
    </location>
</feature>
<dbReference type="KEGG" id="nbr:O3I_020280"/>
<name>K0EYQ7_NOCB7</name>
<accession>K0EYQ7</accession>
<feature type="compositionally biased region" description="Pro residues" evidence="1">
    <location>
        <begin position="750"/>
        <end position="759"/>
    </location>
</feature>
<feature type="compositionally biased region" description="Low complexity" evidence="1">
    <location>
        <begin position="554"/>
        <end position="568"/>
    </location>
</feature>
<dbReference type="EMBL" id="CP003876">
    <property type="protein sequence ID" value="AFU02015.1"/>
    <property type="molecule type" value="Genomic_DNA"/>
</dbReference>
<feature type="compositionally biased region" description="Polar residues" evidence="1">
    <location>
        <begin position="405"/>
        <end position="423"/>
    </location>
</feature>
<evidence type="ECO:0000313" key="3">
    <source>
        <dbReference type="EMBL" id="AFU02015.1"/>
    </source>
</evidence>